<dbReference type="InterPro" id="IPR007219">
    <property type="entry name" value="XnlR_reg_dom"/>
</dbReference>
<feature type="compositionally biased region" description="Acidic residues" evidence="2">
    <location>
        <begin position="174"/>
        <end position="195"/>
    </location>
</feature>
<protein>
    <recommendedName>
        <fullName evidence="3">Xylanolytic transcriptional activator regulatory domain-containing protein</fullName>
    </recommendedName>
</protein>
<feature type="region of interest" description="Disordered" evidence="2">
    <location>
        <begin position="89"/>
        <end position="110"/>
    </location>
</feature>
<keyword evidence="1" id="KW-0539">Nucleus</keyword>
<sequence>MGVWDTDTCCSSYGGKEREREKAEYVLACVVGVAYLVRTGAGARGSQHILGHGGVGEESEEEGDMGAGAVTSLVGKMIGAARALGLDRLSSPSSELSKKGRRKRKEGREKEKEKEEWKRRLWWEVLFWDLFTADAQLRPPLLPLDVYLSSTLPVYAGFRPSEALGVQSDHENGNEEDGEEGEVDDEREHEDEEAEDERRYRPVLRLDDGEATGRGGEAVGEIGEQGEEGGVGGEGDEEEDGYVGARYRITHLTALIKDAIARPGV</sequence>
<gene>
    <name evidence="4" type="ORF">NLJ89_g12225</name>
</gene>
<dbReference type="Pfam" id="PF04082">
    <property type="entry name" value="Fungal_trans"/>
    <property type="match status" value="1"/>
</dbReference>
<evidence type="ECO:0000313" key="4">
    <source>
        <dbReference type="EMBL" id="KAJ3481246.1"/>
    </source>
</evidence>
<evidence type="ECO:0000259" key="3">
    <source>
        <dbReference type="Pfam" id="PF04082"/>
    </source>
</evidence>
<feature type="compositionally biased region" description="Basic and acidic residues" evidence="2">
    <location>
        <begin position="196"/>
        <end position="208"/>
    </location>
</feature>
<dbReference type="GO" id="GO:0003677">
    <property type="term" value="F:DNA binding"/>
    <property type="evidence" value="ECO:0007669"/>
    <property type="project" value="InterPro"/>
</dbReference>
<reference evidence="4" key="1">
    <citation type="submission" date="2022-07" db="EMBL/GenBank/DDBJ databases">
        <title>Genome Sequence of Agrocybe chaxingu.</title>
        <authorList>
            <person name="Buettner E."/>
        </authorList>
    </citation>
    <scope>NUCLEOTIDE SEQUENCE</scope>
    <source>
        <strain evidence="4">MP-N11</strain>
    </source>
</reference>
<keyword evidence="5" id="KW-1185">Reference proteome</keyword>
<proteinExistence type="predicted"/>
<accession>A0A9W8JUU5</accession>
<name>A0A9W8JUU5_9AGAR</name>
<feature type="region of interest" description="Disordered" evidence="2">
    <location>
        <begin position="164"/>
        <end position="239"/>
    </location>
</feature>
<dbReference type="GO" id="GO:0006351">
    <property type="term" value="P:DNA-templated transcription"/>
    <property type="evidence" value="ECO:0007669"/>
    <property type="project" value="InterPro"/>
</dbReference>
<evidence type="ECO:0000256" key="1">
    <source>
        <dbReference type="ARBA" id="ARBA00023242"/>
    </source>
</evidence>
<dbReference type="Proteomes" id="UP001148786">
    <property type="component" value="Unassembled WGS sequence"/>
</dbReference>
<organism evidence="4 5">
    <name type="scientific">Agrocybe chaxingu</name>
    <dbReference type="NCBI Taxonomy" id="84603"/>
    <lineage>
        <taxon>Eukaryota</taxon>
        <taxon>Fungi</taxon>
        <taxon>Dikarya</taxon>
        <taxon>Basidiomycota</taxon>
        <taxon>Agaricomycotina</taxon>
        <taxon>Agaricomycetes</taxon>
        <taxon>Agaricomycetidae</taxon>
        <taxon>Agaricales</taxon>
        <taxon>Agaricineae</taxon>
        <taxon>Strophariaceae</taxon>
        <taxon>Agrocybe</taxon>
    </lineage>
</organism>
<dbReference type="GO" id="GO:0008270">
    <property type="term" value="F:zinc ion binding"/>
    <property type="evidence" value="ECO:0007669"/>
    <property type="project" value="InterPro"/>
</dbReference>
<feature type="domain" description="Xylanolytic transcriptional activator regulatory" evidence="3">
    <location>
        <begin position="73"/>
        <end position="145"/>
    </location>
</feature>
<comment type="caution">
    <text evidence="4">The sequence shown here is derived from an EMBL/GenBank/DDBJ whole genome shotgun (WGS) entry which is preliminary data.</text>
</comment>
<evidence type="ECO:0000256" key="2">
    <source>
        <dbReference type="SAM" id="MobiDB-lite"/>
    </source>
</evidence>
<evidence type="ECO:0000313" key="5">
    <source>
        <dbReference type="Proteomes" id="UP001148786"/>
    </source>
</evidence>
<dbReference type="EMBL" id="JANKHO010003750">
    <property type="protein sequence ID" value="KAJ3481246.1"/>
    <property type="molecule type" value="Genomic_DNA"/>
</dbReference>
<dbReference type="AlphaFoldDB" id="A0A9W8JUU5"/>